<dbReference type="AlphaFoldDB" id="A0A937XF20"/>
<dbReference type="InterPro" id="IPR016024">
    <property type="entry name" value="ARM-type_fold"/>
</dbReference>
<keyword evidence="1" id="KW-0732">Signal</keyword>
<dbReference type="Proteomes" id="UP000779900">
    <property type="component" value="Unassembled WGS sequence"/>
</dbReference>
<dbReference type="InterPro" id="IPR011989">
    <property type="entry name" value="ARM-like"/>
</dbReference>
<protein>
    <submittedName>
        <fullName evidence="2">HEAT repeat domain-containing protein</fullName>
    </submittedName>
</protein>
<gene>
    <name evidence="2" type="ORF">FJY68_04815</name>
</gene>
<evidence type="ECO:0000313" key="3">
    <source>
        <dbReference type="Proteomes" id="UP000779900"/>
    </source>
</evidence>
<feature type="signal peptide" evidence="1">
    <location>
        <begin position="1"/>
        <end position="18"/>
    </location>
</feature>
<proteinExistence type="predicted"/>
<sequence length="964" mass="104713">MRKLLVVLSLALAAVVAADSLPAVKGIDSLSMSAIKLGMDANGMQVEELGFFKQWAVDSFFRLKVVDRLLDHPLDVVAYTESTATRTILLESLPAGKMLDQWRVLDCGITPGDSAKLWREVEAEAKKQLPGTEALGALARPINLLLGSYRVGDKYLKQAVAKLSPYELDGLLGEAADFWKDEDDSLEKSFSGKLHREFGREYDTSRQFKLETLCVYVRKLDRHALAMSGLAVTMAAAEARRLVASSPWPMANEAEARTAPGVDGGVAFRAESEWGTVIVGNRGDNVYRDDCCIIIDLGGNDRYMNRAGGAVGMLSKPFSTVLDMAGNDYYWSDRLFSQGAALFGAGVLIDCQGDDVYRAKHYSQGASIFGTGLLWDLAGTDLYDAGFFAQGASDFGNALLADNSGNDSYRCWCYGQGFASTWAAGTLADFEGNDVYRAGGKYLHVPLLPHEYRSFSHGFAIGRRPDAGGGVAFLCDRSGNDFYDGEVFCQATSYWYSLGMIWDGSGYDHYTAAQYTQGAGIHLSVGVLVDEEGCDTYITRLGPAQGQGHDLSVGALVDRKGDDYYCCSGGQGIGLTNSAAFLIDEDGNDCYVTQDSLLGQGSSNFARGFGGMGIFADLAGTDKYSQRNVATERAFWTKGTYGSGLDFDRPASVENFEPDVDTSLASIDTTDIAPVESVFKTASMWRVGNVIKKVERARKELVKLGPKALAYVAEKKMDTKDGLESEAIEVLVKAWPDSAKPYLFKALRDDRYLARNNGAYFLGKLGRSAFDAVESVYVALKAKRISPRRGVYSLGDIGDSLVVPRVLYLLKDKMEISRIVTSEACGKLKNPVAVPELIRTLADRYFTVRSAAEAALVAMGRPSLEPLLAGMPGLKPVALGHALRTAGALVAKLDTTQADKDLRVRCRSTFASHVSNPDNFVRIQAVAACGTVLDDSLRISLAARRLEEKDWFVLTKYREVLGAK</sequence>
<dbReference type="EMBL" id="VGIR01000020">
    <property type="protein sequence ID" value="MBM3331159.1"/>
    <property type="molecule type" value="Genomic_DNA"/>
</dbReference>
<reference evidence="2" key="1">
    <citation type="submission" date="2019-03" db="EMBL/GenBank/DDBJ databases">
        <title>Lake Tanganyika Metagenome-Assembled Genomes (MAGs).</title>
        <authorList>
            <person name="Tran P."/>
        </authorList>
    </citation>
    <scope>NUCLEOTIDE SEQUENCE</scope>
    <source>
        <strain evidence="2">K_DeepCast_150m_m2_040</strain>
    </source>
</reference>
<evidence type="ECO:0000256" key="1">
    <source>
        <dbReference type="SAM" id="SignalP"/>
    </source>
</evidence>
<comment type="caution">
    <text evidence="2">The sequence shown here is derived from an EMBL/GenBank/DDBJ whole genome shotgun (WGS) entry which is preliminary data.</text>
</comment>
<name>A0A937XF20_UNCW3</name>
<dbReference type="Gene3D" id="1.25.10.10">
    <property type="entry name" value="Leucine-rich Repeat Variant"/>
    <property type="match status" value="1"/>
</dbReference>
<accession>A0A937XF20</accession>
<dbReference type="SUPFAM" id="SSF48371">
    <property type="entry name" value="ARM repeat"/>
    <property type="match status" value="1"/>
</dbReference>
<feature type="chain" id="PRO_5037441390" evidence="1">
    <location>
        <begin position="19"/>
        <end position="964"/>
    </location>
</feature>
<evidence type="ECO:0000313" key="2">
    <source>
        <dbReference type="EMBL" id="MBM3331159.1"/>
    </source>
</evidence>
<organism evidence="2 3">
    <name type="scientific">candidate division WOR-3 bacterium</name>
    <dbReference type="NCBI Taxonomy" id="2052148"/>
    <lineage>
        <taxon>Bacteria</taxon>
        <taxon>Bacteria division WOR-3</taxon>
    </lineage>
</organism>